<organism evidence="6 7">
    <name type="scientific">Mortierella polycephala</name>
    <dbReference type="NCBI Taxonomy" id="41804"/>
    <lineage>
        <taxon>Eukaryota</taxon>
        <taxon>Fungi</taxon>
        <taxon>Fungi incertae sedis</taxon>
        <taxon>Mucoromycota</taxon>
        <taxon>Mortierellomycotina</taxon>
        <taxon>Mortierellomycetes</taxon>
        <taxon>Mortierellales</taxon>
        <taxon>Mortierellaceae</taxon>
        <taxon>Mortierella</taxon>
    </lineage>
</organism>
<feature type="compositionally biased region" description="Low complexity" evidence="4">
    <location>
        <begin position="145"/>
        <end position="166"/>
    </location>
</feature>
<comment type="caution">
    <text evidence="6">The sequence shown here is derived from an EMBL/GenBank/DDBJ whole genome shotgun (WGS) entry which is preliminary data.</text>
</comment>
<evidence type="ECO:0000256" key="3">
    <source>
        <dbReference type="PROSITE-ProRule" id="PRU00221"/>
    </source>
</evidence>
<dbReference type="OrthoDB" id="10251741at2759"/>
<dbReference type="InterPro" id="IPR036322">
    <property type="entry name" value="WD40_repeat_dom_sf"/>
</dbReference>
<accession>A0A9P6Q5H9</accession>
<name>A0A9P6Q5H9_9FUNG</name>
<dbReference type="AlphaFoldDB" id="A0A9P6Q5H9"/>
<feature type="repeat" description="WD" evidence="3">
    <location>
        <begin position="528"/>
        <end position="560"/>
    </location>
</feature>
<feature type="region of interest" description="Disordered" evidence="4">
    <location>
        <begin position="142"/>
        <end position="166"/>
    </location>
</feature>
<dbReference type="PANTHER" id="PTHR19857">
    <property type="entry name" value="MITOCHONDRIAL DIVISION PROTEIN 1-RELATED"/>
    <property type="match status" value="1"/>
</dbReference>
<dbReference type="InterPro" id="IPR001680">
    <property type="entry name" value="WD40_rpt"/>
</dbReference>
<dbReference type="InterPro" id="IPR056151">
    <property type="entry name" value="Beta-prop_DCAF12"/>
</dbReference>
<dbReference type="Pfam" id="PF23760">
    <property type="entry name" value="Beta-prop_DCAF12"/>
    <property type="match status" value="2"/>
</dbReference>
<keyword evidence="1 3" id="KW-0853">WD repeat</keyword>
<evidence type="ECO:0000256" key="1">
    <source>
        <dbReference type="ARBA" id="ARBA00022574"/>
    </source>
</evidence>
<feature type="domain" description="DDB1- and CUL4-associated factor 12 beta-propeller" evidence="5">
    <location>
        <begin position="313"/>
        <end position="364"/>
    </location>
</feature>
<evidence type="ECO:0000313" key="7">
    <source>
        <dbReference type="Proteomes" id="UP000726737"/>
    </source>
</evidence>
<keyword evidence="7" id="KW-1185">Reference proteome</keyword>
<protein>
    <submittedName>
        <fullName evidence="6">DDB1- and CUL4-associated factor 12</fullName>
    </submittedName>
</protein>
<evidence type="ECO:0000313" key="6">
    <source>
        <dbReference type="EMBL" id="KAG0259067.1"/>
    </source>
</evidence>
<keyword evidence="2" id="KW-0677">Repeat</keyword>
<feature type="compositionally biased region" description="Low complexity" evidence="4">
    <location>
        <begin position="480"/>
        <end position="493"/>
    </location>
</feature>
<feature type="compositionally biased region" description="Low complexity" evidence="4">
    <location>
        <begin position="445"/>
        <end position="457"/>
    </location>
</feature>
<dbReference type="InterPro" id="IPR015943">
    <property type="entry name" value="WD40/YVTN_repeat-like_dom_sf"/>
</dbReference>
<feature type="compositionally biased region" description="Low complexity" evidence="4">
    <location>
        <begin position="81"/>
        <end position="99"/>
    </location>
</feature>
<dbReference type="PROSITE" id="PS50294">
    <property type="entry name" value="WD_REPEATS_REGION"/>
    <property type="match status" value="1"/>
</dbReference>
<feature type="compositionally biased region" description="Polar residues" evidence="4">
    <location>
        <begin position="458"/>
        <end position="479"/>
    </location>
</feature>
<dbReference type="Gene3D" id="2.130.10.10">
    <property type="entry name" value="YVTN repeat-like/Quinoprotein amine dehydrogenase"/>
    <property type="match status" value="2"/>
</dbReference>
<feature type="region of interest" description="Disordered" evidence="4">
    <location>
        <begin position="76"/>
        <end position="99"/>
    </location>
</feature>
<dbReference type="SMART" id="SM00320">
    <property type="entry name" value="WD40"/>
    <property type="match status" value="4"/>
</dbReference>
<dbReference type="Proteomes" id="UP000726737">
    <property type="component" value="Unassembled WGS sequence"/>
</dbReference>
<feature type="domain" description="DDB1- and CUL4-associated factor 12 beta-propeller" evidence="5">
    <location>
        <begin position="485"/>
        <end position="782"/>
    </location>
</feature>
<dbReference type="PANTHER" id="PTHR19857:SF21">
    <property type="entry name" value="ANAPHASE-PROMOTING COMPLEX SUBUNIT 4 WD40 DOMAIN-CONTAINING PROTEIN"/>
    <property type="match status" value="1"/>
</dbReference>
<dbReference type="EMBL" id="JAAAJA010000197">
    <property type="protein sequence ID" value="KAG0259067.1"/>
    <property type="molecule type" value="Genomic_DNA"/>
</dbReference>
<evidence type="ECO:0000259" key="5">
    <source>
        <dbReference type="Pfam" id="PF23760"/>
    </source>
</evidence>
<dbReference type="InterPro" id="IPR051179">
    <property type="entry name" value="WD_repeat_multifunction"/>
</dbReference>
<reference evidence="6" key="1">
    <citation type="journal article" date="2020" name="Fungal Divers.">
        <title>Resolving the Mortierellaceae phylogeny through synthesis of multi-gene phylogenetics and phylogenomics.</title>
        <authorList>
            <person name="Vandepol N."/>
            <person name="Liber J."/>
            <person name="Desiro A."/>
            <person name="Na H."/>
            <person name="Kennedy M."/>
            <person name="Barry K."/>
            <person name="Grigoriev I.V."/>
            <person name="Miller A.N."/>
            <person name="O'Donnell K."/>
            <person name="Stajich J.E."/>
            <person name="Bonito G."/>
        </authorList>
    </citation>
    <scope>NUCLEOTIDE SEQUENCE</scope>
    <source>
        <strain evidence="6">KOD948</strain>
    </source>
</reference>
<evidence type="ECO:0000256" key="4">
    <source>
        <dbReference type="SAM" id="MobiDB-lite"/>
    </source>
</evidence>
<gene>
    <name evidence="6" type="primary">DCAF12</name>
    <name evidence="6" type="ORF">BG011_002847</name>
</gene>
<dbReference type="SUPFAM" id="SSF50978">
    <property type="entry name" value="WD40 repeat-like"/>
    <property type="match status" value="1"/>
</dbReference>
<evidence type="ECO:0000256" key="2">
    <source>
        <dbReference type="ARBA" id="ARBA00022737"/>
    </source>
</evidence>
<proteinExistence type="predicted"/>
<feature type="region of interest" description="Disordered" evidence="4">
    <location>
        <begin position="444"/>
        <end position="493"/>
    </location>
</feature>
<sequence>MSLYNKVAPGTPTTSVLTSLRKREYQTRQQQLRQGTCRRIGCPPRPREDFFIYDHAIISPSSPDISGSKIGVEAGVEATKESNTSSDSDSSIKTMTSSSSLPLIHPRVTSAVPMTCCYSTDTDLPGSVMDWNSVALLSGRRGRKAASSSSSSPSSSSPSSSSSGRSLGKTLIMVGQAMGFGSAHSSSSPPMASLAPEAITDPQMSFSQLGGGGRRMSTPSMPFTSNKSHCHHMEIEPSMSQSASMTLRPNSALSTSHTSVECPSASFSPTLQPLADEANGYCNVQQQNLRPLMKYGYGYRSTDSTVDMVSSRIPTIIAEREYALEGYDKVFATTWITNEDVLMGTKCNKLIVLNVLTGRQVILGRLDESLEESTSGVLSRLANLAKEQGNTKLANTRFKNLLPTSNEDLTFAQEASSMSSGRSVLESIGMRFFNPGRRLSSPVFSTTNNSANTIATTPRTTSGYDITTSNTNTPADQNPSTEAPSSSASSGVRSLSINPSRTLLAVGAGFPFQVTIFSVPGFVPMGVMYGHTDLVFSLEWVTDTILVSGSRDGSMRVWTMGSPVITTLSSVSGPIQARLPVLTRTEDNTKVRDLSYNNGTGQLMTLAAEGVVNLWDRESYTKIFKLKLAQTSETVCLASNGDANLFAVGSLANISIIDPRSSSIVHEADSCDIERDVRWGVRSLDFKSHIITTGGGSGRIGYYDLRAQRYLDGFENGQSTTTFQEIGPGWMNRDTAYAVSIGGFMIRNAVYAMEYDSTGTRLFTAGGPLQLGLCGSYAGMWS</sequence>
<dbReference type="PROSITE" id="PS50082">
    <property type="entry name" value="WD_REPEATS_2"/>
    <property type="match status" value="1"/>
</dbReference>